<name>A0AAD3SBV2_NEPGR</name>
<protein>
    <submittedName>
        <fullName evidence="2">Uncharacterized protein</fullName>
    </submittedName>
</protein>
<accession>A0AAD3SBV2</accession>
<dbReference type="EMBL" id="BSYO01000008">
    <property type="protein sequence ID" value="GMH08285.1"/>
    <property type="molecule type" value="Genomic_DNA"/>
</dbReference>
<dbReference type="AlphaFoldDB" id="A0AAD3SBV2"/>
<proteinExistence type="predicted"/>
<dbReference type="Proteomes" id="UP001279734">
    <property type="component" value="Unassembled WGS sequence"/>
</dbReference>
<keyword evidence="3" id="KW-1185">Reference proteome</keyword>
<sequence>MVADGIARIGMRMNIDHQEQSHEHRSLVRGFRRQTGISLGVQAPSRARHRLLRLPPTLRYRNRSLPVTDSLSHTTRFKTKSAAKKGVKTR</sequence>
<gene>
    <name evidence="2" type="ORF">Nepgr_010125</name>
</gene>
<evidence type="ECO:0000313" key="3">
    <source>
        <dbReference type="Proteomes" id="UP001279734"/>
    </source>
</evidence>
<feature type="compositionally biased region" description="Basic residues" evidence="1">
    <location>
        <begin position="75"/>
        <end position="90"/>
    </location>
</feature>
<organism evidence="2 3">
    <name type="scientific">Nepenthes gracilis</name>
    <name type="common">Slender pitcher plant</name>
    <dbReference type="NCBI Taxonomy" id="150966"/>
    <lineage>
        <taxon>Eukaryota</taxon>
        <taxon>Viridiplantae</taxon>
        <taxon>Streptophyta</taxon>
        <taxon>Embryophyta</taxon>
        <taxon>Tracheophyta</taxon>
        <taxon>Spermatophyta</taxon>
        <taxon>Magnoliopsida</taxon>
        <taxon>eudicotyledons</taxon>
        <taxon>Gunneridae</taxon>
        <taxon>Pentapetalae</taxon>
        <taxon>Caryophyllales</taxon>
        <taxon>Nepenthaceae</taxon>
        <taxon>Nepenthes</taxon>
    </lineage>
</organism>
<evidence type="ECO:0000313" key="2">
    <source>
        <dbReference type="EMBL" id="GMH08285.1"/>
    </source>
</evidence>
<comment type="caution">
    <text evidence="2">The sequence shown here is derived from an EMBL/GenBank/DDBJ whole genome shotgun (WGS) entry which is preliminary data.</text>
</comment>
<reference evidence="2" key="1">
    <citation type="submission" date="2023-05" db="EMBL/GenBank/DDBJ databases">
        <title>Nepenthes gracilis genome sequencing.</title>
        <authorList>
            <person name="Fukushima K."/>
        </authorList>
    </citation>
    <scope>NUCLEOTIDE SEQUENCE</scope>
    <source>
        <strain evidence="2">SING2019-196</strain>
    </source>
</reference>
<evidence type="ECO:0000256" key="1">
    <source>
        <dbReference type="SAM" id="MobiDB-lite"/>
    </source>
</evidence>
<feature type="compositionally biased region" description="Polar residues" evidence="1">
    <location>
        <begin position="65"/>
        <end position="74"/>
    </location>
</feature>
<feature type="region of interest" description="Disordered" evidence="1">
    <location>
        <begin position="65"/>
        <end position="90"/>
    </location>
</feature>